<comment type="caution">
    <text evidence="2">The sequence shown here is derived from an EMBL/GenBank/DDBJ whole genome shotgun (WGS) entry which is preliminary data.</text>
</comment>
<accession>A0AAN7TRT5</accession>
<feature type="domain" description="Endonuclease/exonuclease/phosphatase" evidence="1">
    <location>
        <begin position="109"/>
        <end position="233"/>
    </location>
</feature>
<evidence type="ECO:0000259" key="1">
    <source>
        <dbReference type="Pfam" id="PF03372"/>
    </source>
</evidence>
<dbReference type="PANTHER" id="PTHR12121">
    <property type="entry name" value="CARBON CATABOLITE REPRESSOR PROTEIN 4"/>
    <property type="match status" value="1"/>
</dbReference>
<dbReference type="Proteomes" id="UP001310890">
    <property type="component" value="Unassembled WGS sequence"/>
</dbReference>
<dbReference type="InterPro" id="IPR005135">
    <property type="entry name" value="Endo/exonuclease/phosphatase"/>
</dbReference>
<sequence>MAHSGLTGYWAHRRGPRGWQSQRANTVQSLYPVKLFKLLHFHNLWLSPTPDKPSKGWDAGSERILTVGVFEHRTTSQRIAVFNTHLDNAGCRARKESVVIILETIAKIREQWSVRNNLGEHCPLPYLLAGDFNSFPSQETYRALAASGTMVDTYTAVRDGQRYGSEMTFTGFQPDTDEDEDEKGRIDFVWFGPQEASKTAPSSSLPLDAPIWDIQGYSVLPNVFDDGVFASDHRAVVADAMLSITHQATAT</sequence>
<protein>
    <recommendedName>
        <fullName evidence="1">Endonuclease/exonuclease/phosphatase domain-containing protein</fullName>
    </recommendedName>
</protein>
<proteinExistence type="predicted"/>
<dbReference type="Pfam" id="PF03372">
    <property type="entry name" value="Exo_endo_phos"/>
    <property type="match status" value="1"/>
</dbReference>
<dbReference type="PANTHER" id="PTHR12121:SF36">
    <property type="entry name" value="ENDONUCLEASE_EXONUCLEASE_PHOSPHATASE DOMAIN-CONTAINING PROTEIN"/>
    <property type="match status" value="1"/>
</dbReference>
<dbReference type="Gene3D" id="3.60.10.10">
    <property type="entry name" value="Endonuclease/exonuclease/phosphatase"/>
    <property type="match status" value="1"/>
</dbReference>
<dbReference type="AlphaFoldDB" id="A0AAN7TRT5"/>
<dbReference type="InterPro" id="IPR036691">
    <property type="entry name" value="Endo/exonu/phosph_ase_sf"/>
</dbReference>
<reference evidence="2" key="1">
    <citation type="submission" date="2023-08" db="EMBL/GenBank/DDBJ databases">
        <title>Black Yeasts Isolated from many extreme environments.</title>
        <authorList>
            <person name="Coleine C."/>
            <person name="Stajich J.E."/>
            <person name="Selbmann L."/>
        </authorList>
    </citation>
    <scope>NUCLEOTIDE SEQUENCE</scope>
    <source>
        <strain evidence="2">CCFEE 5401</strain>
    </source>
</reference>
<gene>
    <name evidence="2" type="ORF">LTR62_002952</name>
</gene>
<dbReference type="GO" id="GO:0000175">
    <property type="term" value="F:3'-5'-RNA exonuclease activity"/>
    <property type="evidence" value="ECO:0007669"/>
    <property type="project" value="TreeGrafter"/>
</dbReference>
<evidence type="ECO:0000313" key="2">
    <source>
        <dbReference type="EMBL" id="KAK5118438.1"/>
    </source>
</evidence>
<dbReference type="EMBL" id="JAVRRL010000002">
    <property type="protein sequence ID" value="KAK5118438.1"/>
    <property type="molecule type" value="Genomic_DNA"/>
</dbReference>
<name>A0AAN7TRT5_9PEZI</name>
<dbReference type="SUPFAM" id="SSF56219">
    <property type="entry name" value="DNase I-like"/>
    <property type="match status" value="1"/>
</dbReference>
<organism evidence="2 3">
    <name type="scientific">Meristemomyces frigidus</name>
    <dbReference type="NCBI Taxonomy" id="1508187"/>
    <lineage>
        <taxon>Eukaryota</taxon>
        <taxon>Fungi</taxon>
        <taxon>Dikarya</taxon>
        <taxon>Ascomycota</taxon>
        <taxon>Pezizomycotina</taxon>
        <taxon>Dothideomycetes</taxon>
        <taxon>Dothideomycetidae</taxon>
        <taxon>Mycosphaerellales</taxon>
        <taxon>Teratosphaeriaceae</taxon>
        <taxon>Meristemomyces</taxon>
    </lineage>
</organism>
<dbReference type="InterPro" id="IPR050410">
    <property type="entry name" value="CCR4/nocturin_mRNA_transcr"/>
</dbReference>
<evidence type="ECO:0000313" key="3">
    <source>
        <dbReference type="Proteomes" id="UP001310890"/>
    </source>
</evidence>